<reference evidence="3" key="1">
    <citation type="submission" date="2014-06" db="EMBL/GenBank/DDBJ databases">
        <authorList>
            <person name="Le Roux Frederique"/>
        </authorList>
    </citation>
    <scope>NUCLEOTIDE SEQUENCE [LARGE SCALE GENOMIC DNA]</scope>
    <source>
        <strain evidence="3">J5-5</strain>
    </source>
</reference>
<dbReference type="AlphaFoldDB" id="A0A822N4P7"/>
<comment type="caution">
    <text evidence="2">The sequence shown here is derived from an EMBL/GenBank/DDBJ whole genome shotgun (WGS) entry which is preliminary data.</text>
</comment>
<keyword evidence="1" id="KW-0472">Membrane</keyword>
<feature type="transmembrane region" description="Helical" evidence="1">
    <location>
        <begin position="66"/>
        <end position="85"/>
    </location>
</feature>
<protein>
    <submittedName>
        <fullName evidence="2">Uncharacterized protein</fullName>
    </submittedName>
</protein>
<sequence>MSGSALEGRVKTLEEVAVKIFELILNLVTSLIVLGICLAILAVCWFFGITSDNAVLYFKELANTPIWLMLLAVVGFFGISYWSILKALYKLLWNYYWGNVVLGFLKSLK</sequence>
<dbReference type="GeneID" id="93902516"/>
<organism evidence="2 3">
    <name type="scientific">Vibrio crassostreae</name>
    <dbReference type="NCBI Taxonomy" id="246167"/>
    <lineage>
        <taxon>Bacteria</taxon>
        <taxon>Pseudomonadati</taxon>
        <taxon>Pseudomonadota</taxon>
        <taxon>Gammaproteobacteria</taxon>
        <taxon>Vibrionales</taxon>
        <taxon>Vibrionaceae</taxon>
        <taxon>Vibrio</taxon>
    </lineage>
</organism>
<proteinExistence type="predicted"/>
<evidence type="ECO:0000313" key="2">
    <source>
        <dbReference type="EMBL" id="CDT63591.1"/>
    </source>
</evidence>
<evidence type="ECO:0000313" key="3">
    <source>
        <dbReference type="Proteomes" id="UP000049495"/>
    </source>
</evidence>
<keyword evidence="1" id="KW-1133">Transmembrane helix</keyword>
<dbReference type="EMBL" id="CCJV01000139">
    <property type="protein sequence ID" value="CDT63591.1"/>
    <property type="molecule type" value="Genomic_DNA"/>
</dbReference>
<gene>
    <name evidence="2" type="ORF">VCR5J5_750034</name>
</gene>
<accession>A0A822N4P7</accession>
<keyword evidence="1" id="KW-0812">Transmembrane</keyword>
<evidence type="ECO:0000256" key="1">
    <source>
        <dbReference type="SAM" id="Phobius"/>
    </source>
</evidence>
<dbReference type="Proteomes" id="UP000049495">
    <property type="component" value="Unassembled WGS sequence"/>
</dbReference>
<name>A0A822N4P7_9VIBR</name>
<feature type="transmembrane region" description="Helical" evidence="1">
    <location>
        <begin position="20"/>
        <end position="46"/>
    </location>
</feature>
<dbReference type="RefSeq" id="WP_048666283.1">
    <property type="nucleotide sequence ID" value="NZ_AP025477.1"/>
</dbReference>